<evidence type="ECO:0000259" key="7">
    <source>
        <dbReference type="PROSITE" id="PS50011"/>
    </source>
</evidence>
<feature type="domain" description="Protein kinase" evidence="7">
    <location>
        <begin position="5"/>
        <end position="327"/>
    </location>
</feature>
<dbReference type="EMBL" id="JACHJJ010000018">
    <property type="protein sequence ID" value="MBB5965620.1"/>
    <property type="molecule type" value="Genomic_DNA"/>
</dbReference>
<feature type="compositionally biased region" description="Low complexity" evidence="6">
    <location>
        <begin position="361"/>
        <end position="378"/>
    </location>
</feature>
<evidence type="ECO:0000256" key="1">
    <source>
        <dbReference type="ARBA" id="ARBA00022679"/>
    </source>
</evidence>
<dbReference type="PROSITE" id="PS50011">
    <property type="entry name" value="PROTEIN_KINASE_DOM"/>
    <property type="match status" value="1"/>
</dbReference>
<dbReference type="InterPro" id="IPR011009">
    <property type="entry name" value="Kinase-like_dom_sf"/>
</dbReference>
<feature type="region of interest" description="Disordered" evidence="6">
    <location>
        <begin position="319"/>
        <end position="432"/>
    </location>
</feature>
<evidence type="ECO:0000313" key="9">
    <source>
        <dbReference type="Proteomes" id="UP000562352"/>
    </source>
</evidence>
<evidence type="ECO:0000256" key="6">
    <source>
        <dbReference type="SAM" id="MobiDB-lite"/>
    </source>
</evidence>
<keyword evidence="9" id="KW-1185">Reference proteome</keyword>
<dbReference type="GO" id="GO:0004674">
    <property type="term" value="F:protein serine/threonine kinase activity"/>
    <property type="evidence" value="ECO:0007669"/>
    <property type="project" value="UniProtKB-EC"/>
</dbReference>
<keyword evidence="1 8" id="KW-0808">Transferase</keyword>
<dbReference type="PANTHER" id="PTHR43289:SF33">
    <property type="entry name" value="SERINE_THREONINE KINASE 31"/>
    <property type="match status" value="1"/>
</dbReference>
<feature type="region of interest" description="Disordered" evidence="6">
    <location>
        <begin position="506"/>
        <end position="594"/>
    </location>
</feature>
<name>A0A841D6U9_PLAVE</name>
<evidence type="ECO:0000313" key="8">
    <source>
        <dbReference type="EMBL" id="MBB5965620.1"/>
    </source>
</evidence>
<dbReference type="PANTHER" id="PTHR43289">
    <property type="entry name" value="MITOGEN-ACTIVATED PROTEIN KINASE KINASE KINASE 20-RELATED"/>
    <property type="match status" value="1"/>
</dbReference>
<dbReference type="InterPro" id="IPR017441">
    <property type="entry name" value="Protein_kinase_ATP_BS"/>
</dbReference>
<keyword evidence="2 5" id="KW-0547">Nucleotide-binding</keyword>
<keyword evidence="4 5" id="KW-0067">ATP-binding</keyword>
<dbReference type="InterPro" id="IPR000719">
    <property type="entry name" value="Prot_kinase_dom"/>
</dbReference>
<feature type="binding site" evidence="5">
    <location>
        <position position="41"/>
    </location>
    <ligand>
        <name>ATP</name>
        <dbReference type="ChEBI" id="CHEBI:30616"/>
    </ligand>
</feature>
<evidence type="ECO:0000256" key="2">
    <source>
        <dbReference type="ARBA" id="ARBA00022741"/>
    </source>
</evidence>
<dbReference type="PROSITE" id="PS00107">
    <property type="entry name" value="PROTEIN_KINASE_ATP"/>
    <property type="match status" value="1"/>
</dbReference>
<feature type="compositionally biased region" description="Pro residues" evidence="6">
    <location>
        <begin position="391"/>
        <end position="400"/>
    </location>
</feature>
<dbReference type="Proteomes" id="UP000562352">
    <property type="component" value="Unassembled WGS sequence"/>
</dbReference>
<reference evidence="8 9" key="1">
    <citation type="submission" date="2020-08" db="EMBL/GenBank/DDBJ databases">
        <title>Genomic Encyclopedia of Type Strains, Phase III (KMG-III): the genomes of soil and plant-associated and newly described type strains.</title>
        <authorList>
            <person name="Whitman W."/>
        </authorList>
    </citation>
    <scope>NUCLEOTIDE SEQUENCE [LARGE SCALE GENOMIC DNA]</scope>
    <source>
        <strain evidence="8 9">CECT 3303</strain>
    </source>
</reference>
<dbReference type="Pfam" id="PF00069">
    <property type="entry name" value="Pkinase"/>
    <property type="match status" value="1"/>
</dbReference>
<dbReference type="GO" id="GO:0005524">
    <property type="term" value="F:ATP binding"/>
    <property type="evidence" value="ECO:0007669"/>
    <property type="project" value="UniProtKB-UniRule"/>
</dbReference>
<dbReference type="AlphaFoldDB" id="A0A841D6U9"/>
<sequence>MVPGYREVRELGTGGGGRVVLATYTGTGAYVAIKYLNSAMKDDRLSVARFRRDARTLVDLDHPNVVRLYEYYEDVLDAAIVMELVDGVPLRRILSTGGATGPEAALALFKDVLLGLAKAHSRGVVHRGCRPENVLVQADGNTKLSDFGLGAPAGSAAADLYAAARVFLECLTGRAPRPADLAGTPGPALPQAIPGPVWRLVARGTAENPADRPPTARTFAAELDVAALAACGPEWEQRGRRRLAERATLLALDFPLARPAAPPAGPAARAAGRAAGLWRHGQWRSRRPGARLALVAGAAAVAVTAALVAADRPADPLASDAVFTPRPGPDSAGGAGAPEGTAGPRSGSPAPSGATERSRNVAADRPASPRSSAPVRPAATPPPRSVSAVPVNPPPAPPDPTGEARTPAGSPSPTGGPTPPAPRHGVSGLAVAGVDGDGATIALRASTAAEVVLTAGFAEGPDPDRLTEMAARTVTLSGSETYVQRIPHVFADPPCGQTLYRRVTAATSPQAPGGASSLLVEVPGEPCPEPGGSPSGSLSGPPTGDPEGEPESDPGEGPGTDREGGAGDGPPEGPAGDQGQDPAGRDESGGYHTL</sequence>
<comment type="caution">
    <text evidence="8">The sequence shown here is derived from an EMBL/GenBank/DDBJ whole genome shotgun (WGS) entry which is preliminary data.</text>
</comment>
<keyword evidence="3 8" id="KW-0418">Kinase</keyword>
<dbReference type="RefSeq" id="WP_184945165.1">
    <property type="nucleotide sequence ID" value="NZ_BAAAWZ010000001.1"/>
</dbReference>
<evidence type="ECO:0000256" key="3">
    <source>
        <dbReference type="ARBA" id="ARBA00022777"/>
    </source>
</evidence>
<gene>
    <name evidence="8" type="ORF">FHS22_004910</name>
</gene>
<evidence type="ECO:0000256" key="5">
    <source>
        <dbReference type="PROSITE-ProRule" id="PRU10141"/>
    </source>
</evidence>
<dbReference type="CDD" id="cd14014">
    <property type="entry name" value="STKc_PknB_like"/>
    <property type="match status" value="1"/>
</dbReference>
<evidence type="ECO:0000256" key="4">
    <source>
        <dbReference type="ARBA" id="ARBA00022840"/>
    </source>
</evidence>
<proteinExistence type="predicted"/>
<feature type="compositionally biased region" description="Basic and acidic residues" evidence="6">
    <location>
        <begin position="583"/>
        <end position="594"/>
    </location>
</feature>
<organism evidence="8 9">
    <name type="scientific">Planomonospora venezuelensis</name>
    <dbReference type="NCBI Taxonomy" id="1999"/>
    <lineage>
        <taxon>Bacteria</taxon>
        <taxon>Bacillati</taxon>
        <taxon>Actinomycetota</taxon>
        <taxon>Actinomycetes</taxon>
        <taxon>Streptosporangiales</taxon>
        <taxon>Streptosporangiaceae</taxon>
        <taxon>Planomonospora</taxon>
    </lineage>
</organism>
<dbReference type="SUPFAM" id="SSF56112">
    <property type="entry name" value="Protein kinase-like (PK-like)"/>
    <property type="match status" value="1"/>
</dbReference>
<protein>
    <submittedName>
        <fullName evidence="8">Serine/threonine-protein kinase</fullName>
        <ecNumber evidence="8">2.7.11.1</ecNumber>
    </submittedName>
</protein>
<dbReference type="Gene3D" id="1.10.510.10">
    <property type="entry name" value="Transferase(Phosphotransferase) domain 1"/>
    <property type="match status" value="2"/>
</dbReference>
<accession>A0A841D6U9</accession>
<dbReference type="EC" id="2.7.11.1" evidence="8"/>
<feature type="compositionally biased region" description="Low complexity" evidence="6">
    <location>
        <begin position="532"/>
        <end position="542"/>
    </location>
</feature>